<evidence type="ECO:0000256" key="4">
    <source>
        <dbReference type="ARBA" id="ARBA00022619"/>
    </source>
</evidence>
<dbReference type="InterPro" id="IPR034964">
    <property type="entry name" value="LS"/>
</dbReference>
<gene>
    <name evidence="7" type="primary">ribH</name>
    <name evidence="8" type="ORF">JDN41_02845</name>
</gene>
<comment type="function">
    <text evidence="7">Catalyzes the formation of 6,7-dimethyl-8-ribityllumazine by condensation of 5-amino-6-(D-ribitylamino)uracil with 3,4-dihydroxy-2-butanone 4-phosphate. This is the penultimate step in the biosynthesis of riboflavin.</text>
</comment>
<dbReference type="InterPro" id="IPR002180">
    <property type="entry name" value="LS/RS"/>
</dbReference>
<proteinExistence type="inferred from homology"/>
<dbReference type="AlphaFoldDB" id="A0A8I1GB49"/>
<organism evidence="8 9">
    <name type="scientific">Rhodomicrobium udaipurense</name>
    <dbReference type="NCBI Taxonomy" id="1202716"/>
    <lineage>
        <taxon>Bacteria</taxon>
        <taxon>Pseudomonadati</taxon>
        <taxon>Pseudomonadota</taxon>
        <taxon>Alphaproteobacteria</taxon>
        <taxon>Hyphomicrobiales</taxon>
        <taxon>Hyphomicrobiaceae</taxon>
        <taxon>Rhodomicrobium</taxon>
    </lineage>
</organism>
<dbReference type="InterPro" id="IPR036467">
    <property type="entry name" value="LS/RS_sf"/>
</dbReference>
<dbReference type="GO" id="GO:0009231">
    <property type="term" value="P:riboflavin biosynthetic process"/>
    <property type="evidence" value="ECO:0007669"/>
    <property type="project" value="UniProtKB-UniRule"/>
</dbReference>
<dbReference type="Pfam" id="PF00885">
    <property type="entry name" value="DMRL_synthase"/>
    <property type="match status" value="1"/>
</dbReference>
<keyword evidence="9" id="KW-1185">Reference proteome</keyword>
<dbReference type="NCBIfam" id="TIGR00114">
    <property type="entry name" value="lumazine-synth"/>
    <property type="match status" value="1"/>
</dbReference>
<evidence type="ECO:0000313" key="9">
    <source>
        <dbReference type="Proteomes" id="UP000623250"/>
    </source>
</evidence>
<dbReference type="GO" id="GO:0005829">
    <property type="term" value="C:cytosol"/>
    <property type="evidence" value="ECO:0007669"/>
    <property type="project" value="TreeGrafter"/>
</dbReference>
<evidence type="ECO:0000256" key="2">
    <source>
        <dbReference type="ARBA" id="ARBA00007424"/>
    </source>
</evidence>
<dbReference type="SUPFAM" id="SSF52121">
    <property type="entry name" value="Lumazine synthase"/>
    <property type="match status" value="1"/>
</dbReference>
<dbReference type="EMBL" id="JAEMUK010000006">
    <property type="protein sequence ID" value="MBJ7542490.1"/>
    <property type="molecule type" value="Genomic_DNA"/>
</dbReference>
<evidence type="ECO:0000256" key="6">
    <source>
        <dbReference type="ARBA" id="ARBA00048785"/>
    </source>
</evidence>
<dbReference type="CDD" id="cd09209">
    <property type="entry name" value="Lumazine_synthase-I"/>
    <property type="match status" value="1"/>
</dbReference>
<evidence type="ECO:0000256" key="3">
    <source>
        <dbReference type="ARBA" id="ARBA00012664"/>
    </source>
</evidence>
<feature type="binding site" evidence="7">
    <location>
        <position position="14"/>
    </location>
    <ligand>
        <name>5-amino-6-(D-ribitylamino)uracil</name>
        <dbReference type="ChEBI" id="CHEBI:15934"/>
    </ligand>
</feature>
<feature type="binding site" evidence="7">
    <location>
        <position position="110"/>
    </location>
    <ligand>
        <name>5-amino-6-(D-ribitylamino)uracil</name>
        <dbReference type="ChEBI" id="CHEBI:15934"/>
    </ligand>
</feature>
<dbReference type="GO" id="GO:0000906">
    <property type="term" value="F:6,7-dimethyl-8-ribityllumazine synthase activity"/>
    <property type="evidence" value="ECO:0007669"/>
    <property type="project" value="UniProtKB-UniRule"/>
</dbReference>
<feature type="binding site" evidence="7">
    <location>
        <begin position="45"/>
        <end position="47"/>
    </location>
    <ligand>
        <name>5-amino-6-(D-ribitylamino)uracil</name>
        <dbReference type="ChEBI" id="CHEBI:15934"/>
    </ligand>
</feature>
<dbReference type="GO" id="GO:0009349">
    <property type="term" value="C:riboflavin synthase complex"/>
    <property type="evidence" value="ECO:0007669"/>
    <property type="project" value="UniProtKB-UniRule"/>
</dbReference>
<protein>
    <recommendedName>
        <fullName evidence="3 7">6,7-dimethyl-8-ribityllumazine synthase</fullName>
        <shortName evidence="7">DMRL synthase</shortName>
        <shortName evidence="7">LS</shortName>
        <shortName evidence="7">Lumazine synthase</shortName>
        <ecNumber evidence="3 7">2.5.1.78</ecNumber>
    </recommendedName>
</protein>
<dbReference type="RefSeq" id="WP_037232651.1">
    <property type="nucleotide sequence ID" value="NZ_JAEMUK010000006.1"/>
</dbReference>
<sequence length="152" mass="16594">MTKPVHILIIEGRYYNHIGDALLEGATRALDEAGATWEVKTVPGALEIPQVLALAKDADLFDEGGDRPFHGCVALGCVIRGETSHYDIVANESARQLLSLAIRHGIPFGNAILTVENEAQALARADVNRKNKGREAVLACLEVLRLKRAFRR</sequence>
<dbReference type="UniPathway" id="UPA00275">
    <property type="reaction ID" value="UER00404"/>
</dbReference>
<evidence type="ECO:0000256" key="5">
    <source>
        <dbReference type="ARBA" id="ARBA00022679"/>
    </source>
</evidence>
<name>A0A8I1GB49_9HYPH</name>
<dbReference type="Gene3D" id="3.40.50.960">
    <property type="entry name" value="Lumazine/riboflavin synthase"/>
    <property type="match status" value="1"/>
</dbReference>
<dbReference type="EC" id="2.5.1.78" evidence="3 7"/>
<dbReference type="PANTHER" id="PTHR21058:SF0">
    <property type="entry name" value="6,7-DIMETHYL-8-RIBITYLLUMAZINE SYNTHASE"/>
    <property type="match status" value="1"/>
</dbReference>
<feature type="binding site" evidence="7">
    <location>
        <begin position="77"/>
        <end position="79"/>
    </location>
    <ligand>
        <name>5-amino-6-(D-ribitylamino)uracil</name>
        <dbReference type="ChEBI" id="CHEBI:15934"/>
    </ligand>
</feature>
<dbReference type="Proteomes" id="UP000623250">
    <property type="component" value="Unassembled WGS sequence"/>
</dbReference>
<evidence type="ECO:0000313" key="8">
    <source>
        <dbReference type="EMBL" id="MBJ7542490.1"/>
    </source>
</evidence>
<comment type="similarity">
    <text evidence="2 7">Belongs to the DMRL synthase family.</text>
</comment>
<keyword evidence="4 7" id="KW-0686">Riboflavin biosynthesis</keyword>
<evidence type="ECO:0000256" key="1">
    <source>
        <dbReference type="ARBA" id="ARBA00004917"/>
    </source>
</evidence>
<evidence type="ECO:0000256" key="7">
    <source>
        <dbReference type="HAMAP-Rule" id="MF_00178"/>
    </source>
</evidence>
<reference evidence="8 9" key="1">
    <citation type="submission" date="2020-12" db="EMBL/GenBank/DDBJ databases">
        <title>Revised draft genomes of Rhodomicrobium vannielii ATCC 17100 and Rhodomicrobium udaipurense JA643.</title>
        <authorList>
            <person name="Conners E.M."/>
            <person name="Davenport E.J."/>
            <person name="Bose A."/>
        </authorList>
    </citation>
    <scope>NUCLEOTIDE SEQUENCE [LARGE SCALE GENOMIC DNA]</scope>
    <source>
        <strain evidence="8 9">JA643</strain>
    </source>
</reference>
<feature type="binding site" evidence="7">
    <location>
        <position position="124"/>
    </location>
    <ligand>
        <name>(2S)-2-hydroxy-3-oxobutyl phosphate</name>
        <dbReference type="ChEBI" id="CHEBI:58830"/>
    </ligand>
</feature>
<dbReference type="PANTHER" id="PTHR21058">
    <property type="entry name" value="6,7-DIMETHYL-8-RIBITYLLUMAZINE SYNTHASE DMRL SYNTHASE LUMAZINE SYNTHASE"/>
    <property type="match status" value="1"/>
</dbReference>
<feature type="binding site" evidence="7">
    <location>
        <begin position="82"/>
        <end position="83"/>
    </location>
    <ligand>
        <name>(2S)-2-hydroxy-3-oxobutyl phosphate</name>
        <dbReference type="ChEBI" id="CHEBI:58830"/>
    </ligand>
</feature>
<keyword evidence="5 7" id="KW-0808">Transferase</keyword>
<dbReference type="HAMAP" id="MF_00178">
    <property type="entry name" value="Lumazine_synth"/>
    <property type="match status" value="1"/>
</dbReference>
<comment type="catalytic activity">
    <reaction evidence="6 7">
        <text>(2S)-2-hydroxy-3-oxobutyl phosphate + 5-amino-6-(D-ribitylamino)uracil = 6,7-dimethyl-8-(1-D-ribityl)lumazine + phosphate + 2 H2O + H(+)</text>
        <dbReference type="Rhea" id="RHEA:26152"/>
        <dbReference type="ChEBI" id="CHEBI:15377"/>
        <dbReference type="ChEBI" id="CHEBI:15378"/>
        <dbReference type="ChEBI" id="CHEBI:15934"/>
        <dbReference type="ChEBI" id="CHEBI:43474"/>
        <dbReference type="ChEBI" id="CHEBI:58201"/>
        <dbReference type="ChEBI" id="CHEBI:58830"/>
        <dbReference type="EC" id="2.5.1.78"/>
    </reaction>
</comment>
<feature type="active site" description="Proton donor" evidence="7">
    <location>
        <position position="85"/>
    </location>
</feature>
<comment type="pathway">
    <text evidence="1 7">Cofactor biosynthesis; riboflavin biosynthesis; riboflavin from 2-hydroxy-3-oxobutyl phosphate and 5-amino-6-(D-ribitylamino)uracil: step 1/2.</text>
</comment>
<comment type="caution">
    <text evidence="8">The sequence shown here is derived from an EMBL/GenBank/DDBJ whole genome shotgun (WGS) entry which is preliminary data.</text>
</comment>
<accession>A0A8I1GB49</accession>